<keyword evidence="1" id="KW-1133">Transmembrane helix</keyword>
<feature type="transmembrane region" description="Helical" evidence="1">
    <location>
        <begin position="190"/>
        <end position="216"/>
    </location>
</feature>
<sequence>MPSFEARVCSCAPLGVGGMNGLESLLSFTPVLQPQTLSYVRTFLRLVHFAGLVIGFGGAVFLDLLVARYRRMTMTVELVGNIEWVSRFVALGLLLLWISGAGLLLLYQVSEPEKLMNPKIWAKVTIVAILSINGLAIHRLVLPFLKRRIGTHLLAGLKPRTKVALIWCGVVSAVSWSVPVVLGAAPQLNFAVPCAVILAAYGLALAQAFLIALFVLRDRDKVAMASGPR</sequence>
<dbReference type="EMBL" id="CP024310">
    <property type="protein sequence ID" value="AUX79295.1"/>
    <property type="molecule type" value="Genomic_DNA"/>
</dbReference>
<evidence type="ECO:0000313" key="2">
    <source>
        <dbReference type="EMBL" id="AUX79295.1"/>
    </source>
</evidence>
<keyword evidence="2" id="KW-0614">Plasmid</keyword>
<proteinExistence type="predicted"/>
<dbReference type="RefSeq" id="WP_234828221.1">
    <property type="nucleotide sequence ID" value="NZ_CP024310.1"/>
</dbReference>
<evidence type="ECO:0000313" key="3">
    <source>
        <dbReference type="Proteomes" id="UP000239340"/>
    </source>
</evidence>
<keyword evidence="1" id="KW-0812">Transmembrane</keyword>
<geneLocation type="plasmid" evidence="3">
    <name>psfrenxt3c</name>
</geneLocation>
<protein>
    <recommendedName>
        <fullName evidence="4">Transmembrane protein</fullName>
    </recommendedName>
</protein>
<feature type="transmembrane region" description="Helical" evidence="1">
    <location>
        <begin position="46"/>
        <end position="67"/>
    </location>
</feature>
<reference evidence="2 3" key="1">
    <citation type="submission" date="2017-10" db="EMBL/GenBank/DDBJ databases">
        <title>Analysis of the genome sequences of Rhizobium populations associated to common bean (phaseolus vulgaris).</title>
        <authorList>
            <person name="Bustos P."/>
            <person name="Santamaria R.I."/>
            <person name="Miranda-Sanchez F."/>
            <person name="Perez-Carrascal O."/>
            <person name="Juarez S."/>
            <person name="Lozano L."/>
            <person name="Martinez-Flores I."/>
            <person name="Vinuesa P."/>
            <person name="Martinez-Romero E."/>
            <person name="Cevallos M.A."/>
            <person name="Romero D."/>
            <person name="Davila G."/>
            <person name="Gonzalez V."/>
        </authorList>
    </citation>
    <scope>NUCLEOTIDE SEQUENCE [LARGE SCALE GENOMIC DNA]</scope>
    <source>
        <strain evidence="2 3">NXT3</strain>
        <plasmid evidence="3">Plasmid psfrenxt3c</plasmid>
    </source>
</reference>
<feature type="transmembrane region" description="Helical" evidence="1">
    <location>
        <begin position="163"/>
        <end position="184"/>
    </location>
</feature>
<organism evidence="2 3">
    <name type="scientific">Rhizobium fredii</name>
    <name type="common">Sinorhizobium fredii</name>
    <dbReference type="NCBI Taxonomy" id="380"/>
    <lineage>
        <taxon>Bacteria</taxon>
        <taxon>Pseudomonadati</taxon>
        <taxon>Pseudomonadota</taxon>
        <taxon>Alphaproteobacteria</taxon>
        <taxon>Hyphomicrobiales</taxon>
        <taxon>Rhizobiaceae</taxon>
        <taxon>Sinorhizobium/Ensifer group</taxon>
        <taxon>Sinorhizobium</taxon>
    </lineage>
</organism>
<name>A0A2L0HCU9_RHIFR</name>
<accession>A0A2L0HCU9</accession>
<evidence type="ECO:0000256" key="1">
    <source>
        <dbReference type="SAM" id="Phobius"/>
    </source>
</evidence>
<dbReference type="AlphaFoldDB" id="A0A2L0HCU9"/>
<dbReference type="Proteomes" id="UP000239340">
    <property type="component" value="Plasmid pSfreNXT3c"/>
</dbReference>
<feature type="transmembrane region" description="Helical" evidence="1">
    <location>
        <begin position="120"/>
        <end position="142"/>
    </location>
</feature>
<evidence type="ECO:0008006" key="4">
    <source>
        <dbReference type="Google" id="ProtNLM"/>
    </source>
</evidence>
<feature type="transmembrane region" description="Helical" evidence="1">
    <location>
        <begin position="88"/>
        <end position="108"/>
    </location>
</feature>
<gene>
    <name evidence="2" type="ORF">NXT3_PC00116</name>
</gene>
<keyword evidence="1" id="KW-0472">Membrane</keyword>